<protein>
    <submittedName>
        <fullName evidence="1">Uncharacterized protein</fullName>
    </submittedName>
</protein>
<keyword evidence="2" id="KW-1185">Reference proteome</keyword>
<sequence>MKMAMETRILVIPFPIQGHLNPMLQLSKRLVSKGLKVTLVSTNSSLKPNNIISSIDFEFINDGFDAELNPETFDEYIKCFKVVFPQNLAKFMESRKSLGFPFKFVVYDSGMPWMLDVARDLGMDGAPFFTQSCAVNAVYYHLDQGTLKVPSEGCSVALPSMPLLGSDDLPTLVYETDSRQSLRELIVNQMLNIHEPNWILCNTFDKLEEEPSKLAYRNSS</sequence>
<gene>
    <name evidence="1" type="ORF">Pint_26260</name>
</gene>
<dbReference type="Proteomes" id="UP001163603">
    <property type="component" value="Chromosome 7"/>
</dbReference>
<name>A0ACC0YAV8_9ROSI</name>
<organism evidence="1 2">
    <name type="scientific">Pistacia integerrima</name>
    <dbReference type="NCBI Taxonomy" id="434235"/>
    <lineage>
        <taxon>Eukaryota</taxon>
        <taxon>Viridiplantae</taxon>
        <taxon>Streptophyta</taxon>
        <taxon>Embryophyta</taxon>
        <taxon>Tracheophyta</taxon>
        <taxon>Spermatophyta</taxon>
        <taxon>Magnoliopsida</taxon>
        <taxon>eudicotyledons</taxon>
        <taxon>Gunneridae</taxon>
        <taxon>Pentapetalae</taxon>
        <taxon>rosids</taxon>
        <taxon>malvids</taxon>
        <taxon>Sapindales</taxon>
        <taxon>Anacardiaceae</taxon>
        <taxon>Pistacia</taxon>
    </lineage>
</organism>
<comment type="caution">
    <text evidence="1">The sequence shown here is derived from an EMBL/GenBank/DDBJ whole genome shotgun (WGS) entry which is preliminary data.</text>
</comment>
<dbReference type="EMBL" id="CM047742">
    <property type="protein sequence ID" value="KAJ0033966.1"/>
    <property type="molecule type" value="Genomic_DNA"/>
</dbReference>
<proteinExistence type="predicted"/>
<accession>A0ACC0YAV8</accession>
<reference evidence="2" key="1">
    <citation type="journal article" date="2023" name="G3 (Bethesda)">
        <title>Genome assembly and association tests identify interacting loci associated with vigor, precocity, and sex in interspecific pistachio rootstocks.</title>
        <authorList>
            <person name="Palmer W."/>
            <person name="Jacygrad E."/>
            <person name="Sagayaradj S."/>
            <person name="Cavanaugh K."/>
            <person name="Han R."/>
            <person name="Bertier L."/>
            <person name="Beede B."/>
            <person name="Kafkas S."/>
            <person name="Golino D."/>
            <person name="Preece J."/>
            <person name="Michelmore R."/>
        </authorList>
    </citation>
    <scope>NUCLEOTIDE SEQUENCE [LARGE SCALE GENOMIC DNA]</scope>
</reference>
<evidence type="ECO:0000313" key="2">
    <source>
        <dbReference type="Proteomes" id="UP001163603"/>
    </source>
</evidence>
<evidence type="ECO:0000313" key="1">
    <source>
        <dbReference type="EMBL" id="KAJ0033966.1"/>
    </source>
</evidence>